<dbReference type="GO" id="GO:0009847">
    <property type="term" value="P:spore germination"/>
    <property type="evidence" value="ECO:0007669"/>
    <property type="project" value="InterPro"/>
</dbReference>
<comment type="similarity">
    <text evidence="1">Belongs to the GerABKA family.</text>
</comment>
<keyword evidence="2 3" id="KW-0472">Membrane</keyword>
<dbReference type="RefSeq" id="WP_162639969.1">
    <property type="nucleotide sequence ID" value="NZ_CP048286.1"/>
</dbReference>
<feature type="transmembrane region" description="Helical" evidence="3">
    <location>
        <begin position="271"/>
        <end position="294"/>
    </location>
</feature>
<dbReference type="InterPro" id="IPR050768">
    <property type="entry name" value="UPF0353/GerABKA_families"/>
</dbReference>
<accession>A0A6C0NY46</accession>
<dbReference type="PANTHER" id="PTHR22550">
    <property type="entry name" value="SPORE GERMINATION PROTEIN"/>
    <property type="match status" value="1"/>
</dbReference>
<reference evidence="4 5" key="1">
    <citation type="submission" date="2020-02" db="EMBL/GenBank/DDBJ databases">
        <title>Paenibacillus sp. nov., isolated from rhizosphere soil of tomato.</title>
        <authorList>
            <person name="Weon H.-Y."/>
            <person name="Lee S.A."/>
        </authorList>
    </citation>
    <scope>NUCLEOTIDE SEQUENCE [LARGE SCALE GENOMIC DNA]</scope>
    <source>
        <strain evidence="4 5">14171R-81</strain>
    </source>
</reference>
<evidence type="ECO:0000256" key="1">
    <source>
        <dbReference type="ARBA" id="ARBA00005278"/>
    </source>
</evidence>
<protein>
    <submittedName>
        <fullName evidence="4">Spore germination protein</fullName>
    </submittedName>
</protein>
<organism evidence="4 5">
    <name type="scientific">Paenibacillus rhizovicinus</name>
    <dbReference type="NCBI Taxonomy" id="2704463"/>
    <lineage>
        <taxon>Bacteria</taxon>
        <taxon>Bacillati</taxon>
        <taxon>Bacillota</taxon>
        <taxon>Bacilli</taxon>
        <taxon>Bacillales</taxon>
        <taxon>Paenibacillaceae</taxon>
        <taxon>Paenibacillus</taxon>
    </lineage>
</organism>
<proteinExistence type="inferred from homology"/>
<sequence>MLVKRSKTQRKQIVEQLGHALDFHIQPIQICGISFEMIALTSLVDVAATARRMSEAGREHAADWEDLLGNLGAEAPGGDLVLGLLEGRTLILQPEGTGAAWVQSVEQQLYRPIGTPNNQNILVSSQTGFIEDLTTNLGLIRSELRSPDLKQAHVDIGSREKRRIMVLSLAHATNPAFAADIEQALRAHAHIPFASLQQISGWLCRRPKWNPMPSFFKTESPHEVAFFLKKGRIVLLVEGYPEAVVVPVELPDLFIADTDREYTPAIKFMVVAFRILGVLIAITAPAAYVALISVNPDVMKVELIYSIALSRVGVPYPSLTEALILLFIIEMLFEALVRLPKSIGPAMTMVGGIILGQAVVEANLVSSLLIIIIAASTIANFTVIGYHFALVIRLWRYIMLFFASIFGPLGIVCGFYLLISLISSATLMRQPMIPFKPISKKE</sequence>
<evidence type="ECO:0000313" key="5">
    <source>
        <dbReference type="Proteomes" id="UP000479114"/>
    </source>
</evidence>
<dbReference type="GO" id="GO:0016020">
    <property type="term" value="C:membrane"/>
    <property type="evidence" value="ECO:0007669"/>
    <property type="project" value="InterPro"/>
</dbReference>
<name>A0A6C0NY46_9BACL</name>
<dbReference type="Proteomes" id="UP000479114">
    <property type="component" value="Chromosome"/>
</dbReference>
<feature type="transmembrane region" description="Helical" evidence="3">
    <location>
        <begin position="397"/>
        <end position="422"/>
    </location>
</feature>
<dbReference type="EMBL" id="CP048286">
    <property type="protein sequence ID" value="QHW31160.1"/>
    <property type="molecule type" value="Genomic_DNA"/>
</dbReference>
<keyword evidence="5" id="KW-1185">Reference proteome</keyword>
<dbReference type="PIRSF" id="PIRSF005690">
    <property type="entry name" value="GerBA"/>
    <property type="match status" value="1"/>
</dbReference>
<evidence type="ECO:0000313" key="4">
    <source>
        <dbReference type="EMBL" id="QHW31160.1"/>
    </source>
</evidence>
<dbReference type="KEGG" id="prz:GZH47_10035"/>
<gene>
    <name evidence="4" type="ORF">GZH47_10035</name>
</gene>
<feature type="transmembrane region" description="Helical" evidence="3">
    <location>
        <begin position="343"/>
        <end position="360"/>
    </location>
</feature>
<dbReference type="PANTHER" id="PTHR22550:SF5">
    <property type="entry name" value="LEUCINE ZIPPER PROTEIN 4"/>
    <property type="match status" value="1"/>
</dbReference>
<evidence type="ECO:0000256" key="3">
    <source>
        <dbReference type="SAM" id="Phobius"/>
    </source>
</evidence>
<dbReference type="AlphaFoldDB" id="A0A6C0NY46"/>
<feature type="transmembrane region" description="Helical" evidence="3">
    <location>
        <begin position="366"/>
        <end position="390"/>
    </location>
</feature>
<keyword evidence="3" id="KW-0812">Transmembrane</keyword>
<keyword evidence="3" id="KW-1133">Transmembrane helix</keyword>
<dbReference type="Pfam" id="PF03323">
    <property type="entry name" value="GerA"/>
    <property type="match status" value="1"/>
</dbReference>
<feature type="transmembrane region" description="Helical" evidence="3">
    <location>
        <begin position="314"/>
        <end position="336"/>
    </location>
</feature>
<evidence type="ECO:0000256" key="2">
    <source>
        <dbReference type="ARBA" id="ARBA00023136"/>
    </source>
</evidence>
<dbReference type="InterPro" id="IPR004995">
    <property type="entry name" value="Spore_Ger"/>
</dbReference>